<dbReference type="InterPro" id="IPR009057">
    <property type="entry name" value="Homeodomain-like_sf"/>
</dbReference>
<keyword evidence="7" id="KW-1185">Reference proteome</keyword>
<comment type="caution">
    <text evidence="6">The sequence shown here is derived from an EMBL/GenBank/DDBJ whole genome shotgun (WGS) entry which is preliminary data.</text>
</comment>
<proteinExistence type="predicted"/>
<dbReference type="Pfam" id="PF00440">
    <property type="entry name" value="TetR_N"/>
    <property type="match status" value="1"/>
</dbReference>
<organism evidence="6 7">
    <name type="scientific">Jiella sonneratiae</name>
    <dbReference type="NCBI Taxonomy" id="2816856"/>
    <lineage>
        <taxon>Bacteria</taxon>
        <taxon>Pseudomonadati</taxon>
        <taxon>Pseudomonadota</taxon>
        <taxon>Alphaproteobacteria</taxon>
        <taxon>Hyphomicrobiales</taxon>
        <taxon>Aurantimonadaceae</taxon>
        <taxon>Jiella</taxon>
    </lineage>
</organism>
<dbReference type="RefSeq" id="WP_207350885.1">
    <property type="nucleotide sequence ID" value="NZ_JAFMPY010000010.1"/>
</dbReference>
<dbReference type="Gene3D" id="1.10.357.10">
    <property type="entry name" value="Tetracycline Repressor, domain 2"/>
    <property type="match status" value="1"/>
</dbReference>
<evidence type="ECO:0000256" key="4">
    <source>
        <dbReference type="PROSITE-ProRule" id="PRU00335"/>
    </source>
</evidence>
<dbReference type="Proteomes" id="UP000664288">
    <property type="component" value="Unassembled WGS sequence"/>
</dbReference>
<evidence type="ECO:0000256" key="2">
    <source>
        <dbReference type="ARBA" id="ARBA00023125"/>
    </source>
</evidence>
<dbReference type="InterPro" id="IPR050109">
    <property type="entry name" value="HTH-type_TetR-like_transc_reg"/>
</dbReference>
<evidence type="ECO:0000256" key="3">
    <source>
        <dbReference type="ARBA" id="ARBA00023163"/>
    </source>
</evidence>
<dbReference type="InterPro" id="IPR001647">
    <property type="entry name" value="HTH_TetR"/>
</dbReference>
<dbReference type="PANTHER" id="PTHR30055">
    <property type="entry name" value="HTH-TYPE TRANSCRIPTIONAL REGULATOR RUTR"/>
    <property type="match status" value="1"/>
</dbReference>
<evidence type="ECO:0000313" key="7">
    <source>
        <dbReference type="Proteomes" id="UP000664288"/>
    </source>
</evidence>
<dbReference type="SUPFAM" id="SSF46689">
    <property type="entry name" value="Homeodomain-like"/>
    <property type="match status" value="1"/>
</dbReference>
<evidence type="ECO:0000313" key="6">
    <source>
        <dbReference type="EMBL" id="MBO0904237.1"/>
    </source>
</evidence>
<gene>
    <name evidence="6" type="ORF">J1C47_11345</name>
</gene>
<name>A0ABS3J577_9HYPH</name>
<evidence type="ECO:0000259" key="5">
    <source>
        <dbReference type="PROSITE" id="PS50977"/>
    </source>
</evidence>
<dbReference type="InterPro" id="IPR036271">
    <property type="entry name" value="Tet_transcr_reg_TetR-rel_C_sf"/>
</dbReference>
<dbReference type="EMBL" id="JAFMPY010000010">
    <property type="protein sequence ID" value="MBO0904237.1"/>
    <property type="molecule type" value="Genomic_DNA"/>
</dbReference>
<dbReference type="PANTHER" id="PTHR30055:SF238">
    <property type="entry name" value="MYCOFACTOCIN BIOSYNTHESIS TRANSCRIPTIONAL REGULATOR MFTR-RELATED"/>
    <property type="match status" value="1"/>
</dbReference>
<sequence>MEEEHQNPPQVGRRRGRPKLLSDAELRDQVLAAAMSAFIEQGFARTTTTDIARRARVSKRDLYRLFADKTELFAAAIGSRRHLILDLPRSGGERHAPLEALRLIFRLDLSDRDADERDAMLNLVARESLLIPELNAILYDTRVIQSRELLMDWLHGQIAEGALPDHDVGRLAGMLMDVVFGALLPRRKRKGAVDRTAQAQDIMARLEIVLAGLNSISRKDSR</sequence>
<dbReference type="PRINTS" id="PR00455">
    <property type="entry name" value="HTHTETR"/>
</dbReference>
<keyword evidence="2 4" id="KW-0238">DNA-binding</keyword>
<reference evidence="6 7" key="1">
    <citation type="submission" date="2021-03" db="EMBL/GenBank/DDBJ databases">
        <title>Whole genome sequence of Jiella sp. MQZ13P-4.</title>
        <authorList>
            <person name="Tuo L."/>
        </authorList>
    </citation>
    <scope>NUCLEOTIDE SEQUENCE [LARGE SCALE GENOMIC DNA]</scope>
    <source>
        <strain evidence="6 7">MQZ13P-4</strain>
    </source>
</reference>
<feature type="domain" description="HTH tetR-type" evidence="5">
    <location>
        <begin position="24"/>
        <end position="84"/>
    </location>
</feature>
<accession>A0ABS3J577</accession>
<keyword evidence="1" id="KW-0805">Transcription regulation</keyword>
<evidence type="ECO:0000256" key="1">
    <source>
        <dbReference type="ARBA" id="ARBA00023015"/>
    </source>
</evidence>
<keyword evidence="3" id="KW-0804">Transcription</keyword>
<protein>
    <submittedName>
        <fullName evidence="6">TetR/AcrR family transcriptional regulator</fullName>
    </submittedName>
</protein>
<dbReference type="SUPFAM" id="SSF48498">
    <property type="entry name" value="Tetracyclin repressor-like, C-terminal domain"/>
    <property type="match status" value="1"/>
</dbReference>
<feature type="DNA-binding region" description="H-T-H motif" evidence="4">
    <location>
        <begin position="47"/>
        <end position="66"/>
    </location>
</feature>
<dbReference type="PROSITE" id="PS50977">
    <property type="entry name" value="HTH_TETR_2"/>
    <property type="match status" value="1"/>
</dbReference>